<feature type="compositionally biased region" description="Low complexity" evidence="1">
    <location>
        <begin position="37"/>
        <end position="50"/>
    </location>
</feature>
<evidence type="ECO:0000259" key="2">
    <source>
        <dbReference type="PROSITE" id="PS50234"/>
    </source>
</evidence>
<accession>U1HSK2</accession>
<protein>
    <recommendedName>
        <fullName evidence="2">VWFA domain-containing protein</fullName>
    </recommendedName>
</protein>
<dbReference type="HOGENOM" id="CLU_040578_0_0_1"/>
<dbReference type="eggNOG" id="ENOG502RZH2">
    <property type="taxonomic scope" value="Eukaryota"/>
</dbReference>
<organism evidence="3 4">
    <name type="scientific">Endocarpon pusillum (strain Z07020 / HMAS-L-300199)</name>
    <name type="common">Lichen-forming fungus</name>
    <dbReference type="NCBI Taxonomy" id="1263415"/>
    <lineage>
        <taxon>Eukaryota</taxon>
        <taxon>Fungi</taxon>
        <taxon>Dikarya</taxon>
        <taxon>Ascomycota</taxon>
        <taxon>Pezizomycotina</taxon>
        <taxon>Eurotiomycetes</taxon>
        <taxon>Chaetothyriomycetidae</taxon>
        <taxon>Verrucariales</taxon>
        <taxon>Verrucariaceae</taxon>
        <taxon>Endocarpon</taxon>
    </lineage>
</organism>
<evidence type="ECO:0000256" key="1">
    <source>
        <dbReference type="SAM" id="MobiDB-lite"/>
    </source>
</evidence>
<dbReference type="InterPro" id="IPR036465">
    <property type="entry name" value="vWFA_dom_sf"/>
</dbReference>
<name>U1HSK2_ENDPU</name>
<sequence>MTTLSPATTFCSQSTSSKLSSMPLRLKRFTSKKEPKSSLSSSRSLSSRISPATPVAANSKTTNPFPVTTPTRRPKNLDEAAPPAYSPPTNSAVKTAPILSNEDSPYSFLEQFDTVFLIDDSGSMAGRSWRETAAALTAITPICTDHDSDGIDIYFLNHRNRRDSTGAYRNISATVGVESIFNSVRPLGGTPTGTRLQHILKPYLAQVEDMIERQAQGQEVTVKPLNIIVITDGVASDDVESVIVQAARKLDAWGAEPWQIGIQFFQVGREPDAAEDLQDLDDALSTTHDIRDIVDTVPWTGDDGQILTGAGILKVVLGSVNRKLDRRRGSDERLRK</sequence>
<dbReference type="AlphaFoldDB" id="U1HSK2"/>
<feature type="domain" description="VWFA" evidence="2">
    <location>
        <begin position="113"/>
        <end position="316"/>
    </location>
</feature>
<dbReference type="Gene3D" id="3.40.50.410">
    <property type="entry name" value="von Willebrand factor, type A domain"/>
    <property type="match status" value="1"/>
</dbReference>
<gene>
    <name evidence="3" type="ORF">EPUS_02960</name>
</gene>
<dbReference type="InterPro" id="IPR002035">
    <property type="entry name" value="VWF_A"/>
</dbReference>
<dbReference type="EMBL" id="KE721112">
    <property type="protein sequence ID" value="ERF72169.1"/>
    <property type="molecule type" value="Genomic_DNA"/>
</dbReference>
<dbReference type="PROSITE" id="PS50234">
    <property type="entry name" value="VWFA"/>
    <property type="match status" value="1"/>
</dbReference>
<dbReference type="PANTHER" id="PTHR34706">
    <property type="entry name" value="SLR1338 PROTEIN"/>
    <property type="match status" value="1"/>
</dbReference>
<feature type="compositionally biased region" description="Polar residues" evidence="1">
    <location>
        <begin position="56"/>
        <end position="71"/>
    </location>
</feature>
<evidence type="ECO:0000313" key="3">
    <source>
        <dbReference type="EMBL" id="ERF72169.1"/>
    </source>
</evidence>
<feature type="region of interest" description="Disordered" evidence="1">
    <location>
        <begin position="1"/>
        <end position="91"/>
    </location>
</feature>
<dbReference type="OrthoDB" id="2142040at2759"/>
<reference evidence="4" key="1">
    <citation type="journal article" date="2014" name="BMC Genomics">
        <title>Genome characteristics reveal the impact of lichenization on lichen-forming fungus Endocarpon pusillum Hedwig (Verrucariales, Ascomycota).</title>
        <authorList>
            <person name="Wang Y.-Y."/>
            <person name="Liu B."/>
            <person name="Zhang X.-Y."/>
            <person name="Zhou Q.-M."/>
            <person name="Zhang T."/>
            <person name="Li H."/>
            <person name="Yu Y.-F."/>
            <person name="Zhang X.-L."/>
            <person name="Hao X.-Y."/>
            <person name="Wang M."/>
            <person name="Wang L."/>
            <person name="Wei J.-C."/>
        </authorList>
    </citation>
    <scope>NUCLEOTIDE SEQUENCE [LARGE SCALE GENOMIC DNA]</scope>
    <source>
        <strain evidence="4">Z07020 / HMAS-L-300199</strain>
    </source>
</reference>
<dbReference type="OMA" id="VHKKYDR"/>
<dbReference type="PANTHER" id="PTHR34706:SF1">
    <property type="entry name" value="VWFA DOMAIN-CONTAINING PROTEIN"/>
    <property type="match status" value="1"/>
</dbReference>
<feature type="compositionally biased region" description="Polar residues" evidence="1">
    <location>
        <begin position="1"/>
        <end position="20"/>
    </location>
</feature>
<evidence type="ECO:0000313" key="4">
    <source>
        <dbReference type="Proteomes" id="UP000019373"/>
    </source>
</evidence>
<dbReference type="SUPFAM" id="SSF53300">
    <property type="entry name" value="vWA-like"/>
    <property type="match status" value="1"/>
</dbReference>
<dbReference type="GeneID" id="19238009"/>
<dbReference type="Proteomes" id="UP000019373">
    <property type="component" value="Unassembled WGS sequence"/>
</dbReference>
<keyword evidence="4" id="KW-1185">Reference proteome</keyword>
<dbReference type="RefSeq" id="XP_007802238.1">
    <property type="nucleotide sequence ID" value="XM_007804047.1"/>
</dbReference>
<dbReference type="Pfam" id="PF00092">
    <property type="entry name" value="VWA"/>
    <property type="match status" value="1"/>
</dbReference>
<proteinExistence type="predicted"/>